<name>A0A1E3GYZ9_9HYPH</name>
<dbReference type="EMBL" id="MCRJ01000099">
    <property type="protein sequence ID" value="ODN69290.1"/>
    <property type="molecule type" value="Genomic_DNA"/>
</dbReference>
<dbReference type="AlphaFoldDB" id="A0A1E3GYZ9"/>
<proteinExistence type="predicted"/>
<organism evidence="1 2">
    <name type="scientific">Methylobrevis pamukkalensis</name>
    <dbReference type="NCBI Taxonomy" id="1439726"/>
    <lineage>
        <taxon>Bacteria</taxon>
        <taxon>Pseudomonadati</taxon>
        <taxon>Pseudomonadota</taxon>
        <taxon>Alphaproteobacteria</taxon>
        <taxon>Hyphomicrobiales</taxon>
        <taxon>Pleomorphomonadaceae</taxon>
        <taxon>Methylobrevis</taxon>
    </lineage>
</organism>
<evidence type="ECO:0000313" key="1">
    <source>
        <dbReference type="EMBL" id="ODN69290.1"/>
    </source>
</evidence>
<accession>A0A1E3GYZ9</accession>
<dbReference type="Proteomes" id="UP000094622">
    <property type="component" value="Unassembled WGS sequence"/>
</dbReference>
<keyword evidence="2" id="KW-1185">Reference proteome</keyword>
<protein>
    <submittedName>
        <fullName evidence="1">Uncharacterized protein</fullName>
    </submittedName>
</protein>
<comment type="caution">
    <text evidence="1">The sequence shown here is derived from an EMBL/GenBank/DDBJ whole genome shotgun (WGS) entry which is preliminary data.</text>
</comment>
<gene>
    <name evidence="1" type="ORF">A6302_03410</name>
</gene>
<reference evidence="1 2" key="1">
    <citation type="submission" date="2016-07" db="EMBL/GenBank/DDBJ databases">
        <title>Draft Genome Sequence of Methylobrevis pamukkalensis PK2.</title>
        <authorList>
            <person name="Vasilenko O.V."/>
            <person name="Doronina N.V."/>
            <person name="Shmareva M.N."/>
            <person name="Tarlachkov S.V."/>
            <person name="Mustakhimov I."/>
            <person name="Trotsenko Y.A."/>
        </authorList>
    </citation>
    <scope>NUCLEOTIDE SEQUENCE [LARGE SCALE GENOMIC DNA]</scope>
    <source>
        <strain evidence="1 2">PK2</strain>
    </source>
</reference>
<sequence>MARIVPTTSFSLADSISTDPLAPGASMAAAPARSRTFGVMSEMPARAPVKSSCRPVTT</sequence>
<evidence type="ECO:0000313" key="2">
    <source>
        <dbReference type="Proteomes" id="UP000094622"/>
    </source>
</evidence>